<organism evidence="2">
    <name type="scientific">bioreactor metagenome</name>
    <dbReference type="NCBI Taxonomy" id="1076179"/>
    <lineage>
        <taxon>unclassified sequences</taxon>
        <taxon>metagenomes</taxon>
        <taxon>ecological metagenomes</taxon>
    </lineage>
</organism>
<dbReference type="EMBL" id="VSSQ01054699">
    <property type="protein sequence ID" value="MPN08628.1"/>
    <property type="molecule type" value="Genomic_DNA"/>
</dbReference>
<evidence type="ECO:0000256" key="1">
    <source>
        <dbReference type="SAM" id="MobiDB-lite"/>
    </source>
</evidence>
<sequence>MGTVLKRQRINVAVDHAPIVGGLSQHPAVSRQRDERDVVGRRQLRDEVLGRLLRGVQTGGVDVGCLHRLRQVEHQHHGGALAGHLLGACRARPGTGDRRQGAQRHRDRNVPAPLRLPGQHRADDAGLGVAHAAVALQPQQQDVGDHQHRQHEQGPQPFGIEELPQPDLGGIAGHLVTPCGG</sequence>
<name>A0A645F2S6_9ZZZZ</name>
<evidence type="ECO:0000313" key="2">
    <source>
        <dbReference type="EMBL" id="MPN08628.1"/>
    </source>
</evidence>
<feature type="region of interest" description="Disordered" evidence="1">
    <location>
        <begin position="91"/>
        <end position="116"/>
    </location>
</feature>
<feature type="region of interest" description="Disordered" evidence="1">
    <location>
        <begin position="140"/>
        <end position="160"/>
    </location>
</feature>
<feature type="compositionally biased region" description="Basic and acidic residues" evidence="1">
    <location>
        <begin position="143"/>
        <end position="152"/>
    </location>
</feature>
<comment type="caution">
    <text evidence="2">The sequence shown here is derived from an EMBL/GenBank/DDBJ whole genome shotgun (WGS) entry which is preliminary data.</text>
</comment>
<gene>
    <name evidence="2" type="ORF">SDC9_155913</name>
</gene>
<accession>A0A645F2S6</accession>
<dbReference type="AlphaFoldDB" id="A0A645F2S6"/>
<reference evidence="2" key="1">
    <citation type="submission" date="2019-08" db="EMBL/GenBank/DDBJ databases">
        <authorList>
            <person name="Kucharzyk K."/>
            <person name="Murdoch R.W."/>
            <person name="Higgins S."/>
            <person name="Loffler F."/>
        </authorList>
    </citation>
    <scope>NUCLEOTIDE SEQUENCE</scope>
</reference>
<proteinExistence type="predicted"/>
<protein>
    <submittedName>
        <fullName evidence="2">Uncharacterized protein</fullName>
    </submittedName>
</protein>